<dbReference type="InterPro" id="IPR030184">
    <property type="entry name" value="WAT1-related"/>
</dbReference>
<keyword evidence="5 6" id="KW-0472">Membrane</keyword>
<comment type="similarity">
    <text evidence="2 6">Belongs to the drug/metabolite transporter (DMT) superfamily. Plant drug/metabolite exporter (P-DME) (TC 2.A.7.4) family.</text>
</comment>
<dbReference type="SUPFAM" id="SSF103481">
    <property type="entry name" value="Multidrug resistance efflux transporter EmrE"/>
    <property type="match status" value="2"/>
</dbReference>
<evidence type="ECO:0000256" key="1">
    <source>
        <dbReference type="ARBA" id="ARBA00004141"/>
    </source>
</evidence>
<feature type="domain" description="EamA" evidence="7">
    <location>
        <begin position="13"/>
        <end position="152"/>
    </location>
</feature>
<name>A0A2Z6NV40_TRISU</name>
<dbReference type="InterPro" id="IPR037185">
    <property type="entry name" value="EmrE-like"/>
</dbReference>
<dbReference type="GO" id="GO:0022857">
    <property type="term" value="F:transmembrane transporter activity"/>
    <property type="evidence" value="ECO:0007669"/>
    <property type="project" value="InterPro"/>
</dbReference>
<feature type="transmembrane region" description="Helical" evidence="6">
    <location>
        <begin position="229"/>
        <end position="250"/>
    </location>
</feature>
<evidence type="ECO:0000259" key="7">
    <source>
        <dbReference type="Pfam" id="PF00892"/>
    </source>
</evidence>
<evidence type="ECO:0000313" key="9">
    <source>
        <dbReference type="Proteomes" id="UP000242715"/>
    </source>
</evidence>
<keyword evidence="9" id="KW-1185">Reference proteome</keyword>
<evidence type="ECO:0000256" key="5">
    <source>
        <dbReference type="ARBA" id="ARBA00023136"/>
    </source>
</evidence>
<keyword evidence="4 6" id="KW-1133">Transmembrane helix</keyword>
<feature type="transmembrane region" description="Helical" evidence="6">
    <location>
        <begin position="73"/>
        <end position="96"/>
    </location>
</feature>
<gene>
    <name evidence="8" type="ORF">TSUD_154720</name>
</gene>
<comment type="subcellular location">
    <subcellularLocation>
        <location evidence="1 6">Membrane</location>
        <topology evidence="1 6">Multi-pass membrane protein</topology>
    </subcellularLocation>
</comment>
<keyword evidence="3 6" id="KW-0812">Transmembrane</keyword>
<dbReference type="Pfam" id="PF00892">
    <property type="entry name" value="EamA"/>
    <property type="match status" value="1"/>
</dbReference>
<dbReference type="PANTHER" id="PTHR31218">
    <property type="entry name" value="WAT1-RELATED PROTEIN"/>
    <property type="match status" value="1"/>
</dbReference>
<protein>
    <recommendedName>
        <fullName evidence="6">WAT1-related protein</fullName>
    </recommendedName>
</protein>
<evidence type="ECO:0000256" key="2">
    <source>
        <dbReference type="ARBA" id="ARBA00007635"/>
    </source>
</evidence>
<feature type="transmembrane region" description="Helical" evidence="6">
    <location>
        <begin position="197"/>
        <end position="217"/>
    </location>
</feature>
<dbReference type="AlphaFoldDB" id="A0A2Z6NV40"/>
<organism evidence="8 9">
    <name type="scientific">Trifolium subterraneum</name>
    <name type="common">Subterranean clover</name>
    <dbReference type="NCBI Taxonomy" id="3900"/>
    <lineage>
        <taxon>Eukaryota</taxon>
        <taxon>Viridiplantae</taxon>
        <taxon>Streptophyta</taxon>
        <taxon>Embryophyta</taxon>
        <taxon>Tracheophyta</taxon>
        <taxon>Spermatophyta</taxon>
        <taxon>Magnoliopsida</taxon>
        <taxon>eudicotyledons</taxon>
        <taxon>Gunneridae</taxon>
        <taxon>Pentapetalae</taxon>
        <taxon>rosids</taxon>
        <taxon>fabids</taxon>
        <taxon>Fabales</taxon>
        <taxon>Fabaceae</taxon>
        <taxon>Papilionoideae</taxon>
        <taxon>50 kb inversion clade</taxon>
        <taxon>NPAAA clade</taxon>
        <taxon>Hologalegina</taxon>
        <taxon>IRL clade</taxon>
        <taxon>Trifolieae</taxon>
        <taxon>Trifolium</taxon>
    </lineage>
</organism>
<feature type="transmembrane region" description="Helical" evidence="6">
    <location>
        <begin position="349"/>
        <end position="367"/>
    </location>
</feature>
<dbReference type="OrthoDB" id="1728340at2759"/>
<proteinExistence type="inferred from homology"/>
<dbReference type="InterPro" id="IPR000620">
    <property type="entry name" value="EamA_dom"/>
</dbReference>
<evidence type="ECO:0000256" key="3">
    <source>
        <dbReference type="ARBA" id="ARBA00022692"/>
    </source>
</evidence>
<sequence>MVAGNGDIWKAHTAMAIVQLFTGGYHVITKLALNVGVNQIVFCVFRDLLALSILAPIAFFRERRTRPPLTKRFVTSFFFLGLTGIFGNHLLFLIGLSYTTPTYAAAIQPATPVFTFILAIMMGTERVNLLRYEGLAKVGGIIVCVLGALVMVLFRGPALVGSSEMDIISHSEISARGQPEPSGWLVSGLMELGLDHFHVGVLCFIGNCMCMATFLSIQAPLLKKYPANLSVTAYSYFFGALLMVTTSYFVTDETTDWRLTQSETFAVLYAAGVKQLGCVFSDQEKNRTQVLSICEMLQSLQSGIIASALNYGIITWSNKILGPAMVALYNPLQPGAAALLSRIFIGSPIYMGSVLGGSLIITGLYAVTWASYRERQAAAGVISHHVSKWESLRKTSFPRITNIFSGSSKPSD</sequence>
<accession>A0A2Z6NV40</accession>
<dbReference type="EMBL" id="DF973779">
    <property type="protein sequence ID" value="GAU39815.1"/>
    <property type="molecule type" value="Genomic_DNA"/>
</dbReference>
<feature type="transmembrane region" description="Helical" evidence="6">
    <location>
        <begin position="102"/>
        <end position="122"/>
    </location>
</feature>
<evidence type="ECO:0000313" key="8">
    <source>
        <dbReference type="EMBL" id="GAU39815.1"/>
    </source>
</evidence>
<feature type="transmembrane region" description="Helical" evidence="6">
    <location>
        <begin position="134"/>
        <end position="154"/>
    </location>
</feature>
<dbReference type="GO" id="GO:0016020">
    <property type="term" value="C:membrane"/>
    <property type="evidence" value="ECO:0007669"/>
    <property type="project" value="UniProtKB-SubCell"/>
</dbReference>
<dbReference type="Proteomes" id="UP000242715">
    <property type="component" value="Unassembled WGS sequence"/>
</dbReference>
<reference evidence="9" key="1">
    <citation type="journal article" date="2017" name="Front. Plant Sci.">
        <title>Climate Clever Clovers: New Paradigm to Reduce the Environmental Footprint of Ruminants by Breeding Low Methanogenic Forages Utilizing Haplotype Variation.</title>
        <authorList>
            <person name="Kaur P."/>
            <person name="Appels R."/>
            <person name="Bayer P.E."/>
            <person name="Keeble-Gagnere G."/>
            <person name="Wang J."/>
            <person name="Hirakawa H."/>
            <person name="Shirasawa K."/>
            <person name="Vercoe P."/>
            <person name="Stefanova K."/>
            <person name="Durmic Z."/>
            <person name="Nichols P."/>
            <person name="Revell C."/>
            <person name="Isobe S.N."/>
            <person name="Edwards D."/>
            <person name="Erskine W."/>
        </authorList>
    </citation>
    <scope>NUCLEOTIDE SEQUENCE [LARGE SCALE GENOMIC DNA]</scope>
    <source>
        <strain evidence="9">cv. Daliak</strain>
    </source>
</reference>
<evidence type="ECO:0000256" key="4">
    <source>
        <dbReference type="ARBA" id="ARBA00022989"/>
    </source>
</evidence>
<evidence type="ECO:0000256" key="6">
    <source>
        <dbReference type="RuleBase" id="RU363077"/>
    </source>
</evidence>